<keyword evidence="2" id="KW-1185">Reference proteome</keyword>
<dbReference type="Proteomes" id="UP000566711">
    <property type="component" value="Unassembled WGS sequence"/>
</dbReference>
<dbReference type="RefSeq" id="WP_182219170.1">
    <property type="nucleotide sequence ID" value="NZ_JACEZS010000013.1"/>
</dbReference>
<organism evidence="1 2">
    <name type="scientific">Rugamonas fusca</name>
    <dbReference type="NCBI Taxonomy" id="2758568"/>
    <lineage>
        <taxon>Bacteria</taxon>
        <taxon>Pseudomonadati</taxon>
        <taxon>Pseudomonadota</taxon>
        <taxon>Betaproteobacteria</taxon>
        <taxon>Burkholderiales</taxon>
        <taxon>Oxalobacteraceae</taxon>
        <taxon>Telluria group</taxon>
        <taxon>Rugamonas</taxon>
    </lineage>
</organism>
<sequence>MALDHIDIDISVAKRRELGRPVHVMQTGQKLKQLAVVFLIESDWRNVVVTLGYADILVLGFEIPTGKEGAAAADAARCLRQAQDDLLRGKYDAVVSQCRLAVEGISIGSAEASAASVSVAKYTNGKERKLMTKSERALFIGEAIRHFTHLAHHPNPDGTQETFNRAEAQAILACTVAFVDGALSRARSKID</sequence>
<reference evidence="1 2" key="1">
    <citation type="submission" date="2020-07" db="EMBL/GenBank/DDBJ databases">
        <title>Novel species isolated from subtropical streams in China.</title>
        <authorList>
            <person name="Lu H."/>
        </authorList>
    </citation>
    <scope>NUCLEOTIDE SEQUENCE [LARGE SCALE GENOMIC DNA]</scope>
    <source>
        <strain evidence="1 2">FT3S</strain>
    </source>
</reference>
<dbReference type="EMBL" id="JACEZS010000013">
    <property type="protein sequence ID" value="MBA5606783.1"/>
    <property type="molecule type" value="Genomic_DNA"/>
</dbReference>
<proteinExistence type="predicted"/>
<name>A0A7W2I7X9_9BURK</name>
<accession>A0A7W2I7X9</accession>
<protein>
    <submittedName>
        <fullName evidence="1">Uncharacterized protein</fullName>
    </submittedName>
</protein>
<dbReference type="AlphaFoldDB" id="A0A7W2I7X9"/>
<evidence type="ECO:0000313" key="2">
    <source>
        <dbReference type="Proteomes" id="UP000566711"/>
    </source>
</evidence>
<gene>
    <name evidence="1" type="ORF">H3H36_15610</name>
</gene>
<evidence type="ECO:0000313" key="1">
    <source>
        <dbReference type="EMBL" id="MBA5606783.1"/>
    </source>
</evidence>
<comment type="caution">
    <text evidence="1">The sequence shown here is derived from an EMBL/GenBank/DDBJ whole genome shotgun (WGS) entry which is preliminary data.</text>
</comment>